<evidence type="ECO:0000256" key="1">
    <source>
        <dbReference type="SAM" id="SignalP"/>
    </source>
</evidence>
<evidence type="ECO:0000313" key="3">
    <source>
        <dbReference type="Proteomes" id="UP000662873"/>
    </source>
</evidence>
<feature type="chain" id="PRO_5035172323" description="PEP-CTERM protein-sorting domain-containing protein" evidence="1">
    <location>
        <begin position="24"/>
        <end position="259"/>
    </location>
</feature>
<sequence>MLVRMSRLFVWVGLLGAVAIATAQVPPNAFLNKPVKTHRSLMNQVRSDAAVLDRYVRHFAMTPAELFAYFEELKITQLKETGTYDVYAVPSSGVIRAKKRVLKRGEWVVSDPSGQPVLLLECGNPLTRGPKEPFVMTNVSDMLVAARPDLLPLAVVPKTETETTLLTTMVMPDLSPIPVAPAPLEPTPMPREVATPSSEAEGQFGPVNGLVSLLPAVYVIGAVNFGDGGQPIPEPASLLALGLGFGTLLKLQRRRSTKS</sequence>
<accession>A0A809S4D7</accession>
<name>A0A809S4D7_9BACT</name>
<reference evidence="2" key="1">
    <citation type="journal article" name="DNA Res.">
        <title>The physiological potential of anammox bacteria as revealed by their core genome structure.</title>
        <authorList>
            <person name="Okubo T."/>
            <person name="Toyoda A."/>
            <person name="Fukuhara K."/>
            <person name="Uchiyama I."/>
            <person name="Harigaya Y."/>
            <person name="Kuroiwa M."/>
            <person name="Suzuki T."/>
            <person name="Murakami Y."/>
            <person name="Suwa Y."/>
            <person name="Takami H."/>
        </authorList>
    </citation>
    <scope>NUCLEOTIDE SEQUENCE</scope>
    <source>
        <strain evidence="2">317325-2</strain>
    </source>
</reference>
<dbReference type="InterPro" id="IPR013424">
    <property type="entry name" value="Ice-binding_C"/>
</dbReference>
<protein>
    <recommendedName>
        <fullName evidence="4">PEP-CTERM protein-sorting domain-containing protein</fullName>
    </recommendedName>
</protein>
<dbReference type="AlphaFoldDB" id="A0A809S4D7"/>
<evidence type="ECO:0008006" key="4">
    <source>
        <dbReference type="Google" id="ProtNLM"/>
    </source>
</evidence>
<organism evidence="2 3">
    <name type="scientific">Candidatus Nitrosymbiomonas proteolyticus</name>
    <dbReference type="NCBI Taxonomy" id="2608984"/>
    <lineage>
        <taxon>Bacteria</taxon>
        <taxon>Bacillati</taxon>
        <taxon>Armatimonadota</taxon>
        <taxon>Armatimonadota incertae sedis</taxon>
        <taxon>Candidatus Nitrosymbiomonas</taxon>
    </lineage>
</organism>
<keyword evidence="1" id="KW-0732">Signal</keyword>
<dbReference type="KEGG" id="npy:NPRO_11620"/>
<dbReference type="EMBL" id="AP021858">
    <property type="protein sequence ID" value="BBO23567.1"/>
    <property type="molecule type" value="Genomic_DNA"/>
</dbReference>
<evidence type="ECO:0000313" key="2">
    <source>
        <dbReference type="EMBL" id="BBO23567.1"/>
    </source>
</evidence>
<dbReference type="Proteomes" id="UP000662873">
    <property type="component" value="Chromosome"/>
</dbReference>
<dbReference type="NCBIfam" id="TIGR02595">
    <property type="entry name" value="PEP_CTERM"/>
    <property type="match status" value="1"/>
</dbReference>
<feature type="signal peptide" evidence="1">
    <location>
        <begin position="1"/>
        <end position="23"/>
    </location>
</feature>
<proteinExistence type="predicted"/>
<gene>
    <name evidence="2" type="ORF">NPRO_11620</name>
</gene>